<dbReference type="InterPro" id="IPR001179">
    <property type="entry name" value="PPIase_FKBP_dom"/>
</dbReference>
<keyword evidence="5 6" id="KW-0413">Isomerase</keyword>
<evidence type="ECO:0000259" key="8">
    <source>
        <dbReference type="PROSITE" id="PS50059"/>
    </source>
</evidence>
<dbReference type="PANTHER" id="PTHR45625:SF4">
    <property type="entry name" value="PEPTIDYLPROLYL ISOMERASE DOMAIN AND WD REPEAT-CONTAINING PROTEIN 1"/>
    <property type="match status" value="1"/>
</dbReference>
<dbReference type="SUPFAM" id="SSF50891">
    <property type="entry name" value="Cyclophilin-like"/>
    <property type="match status" value="1"/>
</dbReference>
<name>A0A285X7L7_9FLAO</name>
<keyword evidence="7" id="KW-0732">Signal</keyword>
<evidence type="ECO:0000256" key="4">
    <source>
        <dbReference type="ARBA" id="ARBA00023110"/>
    </source>
</evidence>
<dbReference type="RefSeq" id="WP_097057050.1">
    <property type="nucleotide sequence ID" value="NZ_OCMF01000004.1"/>
</dbReference>
<comment type="similarity">
    <text evidence="2">Belongs to the cyclophilin-type PPIase family.</text>
</comment>
<dbReference type="AlphaFoldDB" id="A0A285X7L7"/>
<dbReference type="GO" id="GO:0006457">
    <property type="term" value="P:protein folding"/>
    <property type="evidence" value="ECO:0007669"/>
    <property type="project" value="InterPro"/>
</dbReference>
<evidence type="ECO:0000313" key="11">
    <source>
        <dbReference type="Proteomes" id="UP000219193"/>
    </source>
</evidence>
<dbReference type="OrthoDB" id="9807797at2"/>
<feature type="domain" description="PPIase FKBP-type" evidence="8">
    <location>
        <begin position="266"/>
        <end position="372"/>
    </location>
</feature>
<protein>
    <recommendedName>
        <fullName evidence="3 6">peptidylprolyl isomerase</fullName>
        <ecNumber evidence="3 6">5.2.1.8</ecNumber>
    </recommendedName>
</protein>
<evidence type="ECO:0000259" key="9">
    <source>
        <dbReference type="PROSITE" id="PS50072"/>
    </source>
</evidence>
<feature type="signal peptide" evidence="7">
    <location>
        <begin position="1"/>
        <end position="20"/>
    </location>
</feature>
<proteinExistence type="inferred from homology"/>
<dbReference type="CDD" id="cd00317">
    <property type="entry name" value="cyclophilin"/>
    <property type="match status" value="1"/>
</dbReference>
<dbReference type="Proteomes" id="UP000219193">
    <property type="component" value="Unassembled WGS sequence"/>
</dbReference>
<keyword evidence="4 6" id="KW-0697">Rotamase</keyword>
<dbReference type="PROSITE" id="PS00170">
    <property type="entry name" value="CSA_PPIASE_1"/>
    <property type="match status" value="1"/>
</dbReference>
<evidence type="ECO:0000256" key="7">
    <source>
        <dbReference type="SAM" id="SignalP"/>
    </source>
</evidence>
<accession>A0A285X7L7</accession>
<dbReference type="SUPFAM" id="SSF54534">
    <property type="entry name" value="FKBP-like"/>
    <property type="match status" value="1"/>
</dbReference>
<keyword evidence="11" id="KW-1185">Reference proteome</keyword>
<evidence type="ECO:0000256" key="5">
    <source>
        <dbReference type="ARBA" id="ARBA00023235"/>
    </source>
</evidence>
<evidence type="ECO:0000313" key="10">
    <source>
        <dbReference type="EMBL" id="SOC81285.1"/>
    </source>
</evidence>
<sequence>MKKISFLILSSIFFAFTACNEEYPDLEDGMYAEIKTNYGTVLAELYYKATPMTVASFVSLAEGKSTMVEEQYRDKPFYDGLVFHRVIKDFMIQGGDPQGTGSGGPGYKFPNEIVDTLRHDSKGILSMANSGPNTNGSQFFITLKETPWLDGMHTVFGKVVQGQEVVDKIGEVETGPGDRPVEEVVIQEVKIVRKGDEAKNFDAPKVLIQKLQDFKLEAEGREKKMNAQREANKQRYEGLKADAKELENGLKMTILEEGDGPQPTSSDTVLVNYQGYLASGDIFDTNIEKVAEGAGILNPRRQEMGGYSPMPVQYSPEAQMIPGFKQGIQQMQVGDKAVLFIPSHLGYGERGYPPVIPPSADLIFEVELVGIQE</sequence>
<gene>
    <name evidence="10" type="ORF">SAMN06296241_2860</name>
</gene>
<dbReference type="Pfam" id="PF00254">
    <property type="entry name" value="FKBP_C"/>
    <property type="match status" value="1"/>
</dbReference>
<feature type="domain" description="PPIase cyclophilin-type" evidence="9">
    <location>
        <begin position="36"/>
        <end position="191"/>
    </location>
</feature>
<dbReference type="Gene3D" id="2.40.100.10">
    <property type="entry name" value="Cyclophilin-like"/>
    <property type="match status" value="1"/>
</dbReference>
<dbReference type="InterPro" id="IPR020892">
    <property type="entry name" value="Cyclophilin-type_PPIase_CS"/>
</dbReference>
<dbReference type="EMBL" id="OCMF01000004">
    <property type="protein sequence ID" value="SOC81285.1"/>
    <property type="molecule type" value="Genomic_DNA"/>
</dbReference>
<dbReference type="Pfam" id="PF00160">
    <property type="entry name" value="Pro_isomerase"/>
    <property type="match status" value="1"/>
</dbReference>
<organism evidence="10 11">
    <name type="scientific">Salinimicrobium sediminis</name>
    <dbReference type="NCBI Taxonomy" id="1343891"/>
    <lineage>
        <taxon>Bacteria</taxon>
        <taxon>Pseudomonadati</taxon>
        <taxon>Bacteroidota</taxon>
        <taxon>Flavobacteriia</taxon>
        <taxon>Flavobacteriales</taxon>
        <taxon>Flavobacteriaceae</taxon>
        <taxon>Salinimicrobium</taxon>
    </lineage>
</organism>
<dbReference type="PRINTS" id="PR00153">
    <property type="entry name" value="CSAPPISMRASE"/>
</dbReference>
<dbReference type="PROSITE" id="PS50072">
    <property type="entry name" value="CSA_PPIASE_2"/>
    <property type="match status" value="1"/>
</dbReference>
<dbReference type="PROSITE" id="PS51257">
    <property type="entry name" value="PROKAR_LIPOPROTEIN"/>
    <property type="match status" value="1"/>
</dbReference>
<reference evidence="11" key="1">
    <citation type="submission" date="2017-09" db="EMBL/GenBank/DDBJ databases">
        <authorList>
            <person name="Varghese N."/>
            <person name="Submissions S."/>
        </authorList>
    </citation>
    <scope>NUCLEOTIDE SEQUENCE [LARGE SCALE GENOMIC DNA]</scope>
    <source>
        <strain evidence="11">CGMCC 1.12641</strain>
    </source>
</reference>
<dbReference type="InterPro" id="IPR002130">
    <property type="entry name" value="Cyclophilin-type_PPIase_dom"/>
</dbReference>
<feature type="chain" id="PRO_5012628684" description="peptidylprolyl isomerase" evidence="7">
    <location>
        <begin position="21"/>
        <end position="373"/>
    </location>
</feature>
<dbReference type="GO" id="GO:0003755">
    <property type="term" value="F:peptidyl-prolyl cis-trans isomerase activity"/>
    <property type="evidence" value="ECO:0007669"/>
    <property type="project" value="UniProtKB-KW"/>
</dbReference>
<evidence type="ECO:0000256" key="1">
    <source>
        <dbReference type="ARBA" id="ARBA00000971"/>
    </source>
</evidence>
<dbReference type="InterPro" id="IPR029000">
    <property type="entry name" value="Cyclophilin-like_dom_sf"/>
</dbReference>
<comment type="catalytic activity">
    <reaction evidence="1 6">
        <text>[protein]-peptidylproline (omega=180) = [protein]-peptidylproline (omega=0)</text>
        <dbReference type="Rhea" id="RHEA:16237"/>
        <dbReference type="Rhea" id="RHEA-COMP:10747"/>
        <dbReference type="Rhea" id="RHEA-COMP:10748"/>
        <dbReference type="ChEBI" id="CHEBI:83833"/>
        <dbReference type="ChEBI" id="CHEBI:83834"/>
        <dbReference type="EC" id="5.2.1.8"/>
    </reaction>
</comment>
<dbReference type="EC" id="5.2.1.8" evidence="3 6"/>
<evidence type="ECO:0000256" key="2">
    <source>
        <dbReference type="ARBA" id="ARBA00007365"/>
    </source>
</evidence>
<evidence type="ECO:0000256" key="3">
    <source>
        <dbReference type="ARBA" id="ARBA00013194"/>
    </source>
</evidence>
<dbReference type="PROSITE" id="PS50059">
    <property type="entry name" value="FKBP_PPIASE"/>
    <property type="match status" value="1"/>
</dbReference>
<evidence type="ECO:0000256" key="6">
    <source>
        <dbReference type="PROSITE-ProRule" id="PRU00277"/>
    </source>
</evidence>
<dbReference type="Gene3D" id="3.10.50.40">
    <property type="match status" value="1"/>
</dbReference>
<dbReference type="PANTHER" id="PTHR45625">
    <property type="entry name" value="PEPTIDYL-PROLYL CIS-TRANS ISOMERASE-RELATED"/>
    <property type="match status" value="1"/>
</dbReference>
<dbReference type="InterPro" id="IPR046357">
    <property type="entry name" value="PPIase_dom_sf"/>
</dbReference>
<dbReference type="InterPro" id="IPR044666">
    <property type="entry name" value="Cyclophilin_A-like"/>
</dbReference>